<keyword evidence="3" id="KW-0732">Signal</keyword>
<comment type="caution">
    <text evidence="7">The sequence shown here is derived from an EMBL/GenBank/DDBJ whole genome shotgun (WGS) entry which is preliminary data.</text>
</comment>
<evidence type="ECO:0000313" key="8">
    <source>
        <dbReference type="Proteomes" id="UP000605733"/>
    </source>
</evidence>
<gene>
    <name evidence="7" type="ORF">GCM10011532_07150</name>
</gene>
<dbReference type="SUPFAM" id="SSF48452">
    <property type="entry name" value="TPR-like"/>
    <property type="match status" value="1"/>
</dbReference>
<keyword evidence="4" id="KW-0472">Membrane</keyword>
<dbReference type="InterPro" id="IPR011990">
    <property type="entry name" value="TPR-like_helical_dom_sf"/>
</dbReference>
<sequence>MYHKLKPILLTLFAAIMVWSCESELELQPEDNRQSAETVFKDSESYKQFLAKLYAGLAISGQEGPAGDPDLEGLDEGFSQYMRLYFMMQELTTDEAVIGWNDGTIKDLHSQNWTSGNEFIRTMYSRLLYQVALTNEFLRQTTPELLDSRGVDDETRANIQDYRAEARFLRALSYYHTLDLFGNPPFVTEEDPIGAFLPEQIERPALFDYIESELLDIEDDLIAAGQNEYARADQGAAWMLLSKLYLNAPVYIGEDRNSDVITYTEKVINASYQLSDSYQKLFLADNNSNGAQNEIIFPVAFDGQKTQSYGGMTFIIHASIGGDMDPESFGVNSGWAGLRTTSALVNKFLDNNDNPIEEVADQRALFFSEGQSKEINDISSFTDGYAVTKYKNVDVDGNQGSDATGEFPDTDFPLFRLGDAYLMYAEAVVRGGGGSQSTAVGYINDLRERVGAETISGSDLTLDFILSERARELYWEAHRRTDLIRFNQFSENGIWPYKGGVPQGATTQSFRNLMPIPAADLGVNTNLTQNPGY</sequence>
<dbReference type="Gene3D" id="1.10.3780.10">
    <property type="entry name" value="SusD-like"/>
    <property type="match status" value="1"/>
</dbReference>
<dbReference type="Gene3D" id="1.25.40.10">
    <property type="entry name" value="Tetratricopeptide repeat domain"/>
    <property type="match status" value="1"/>
</dbReference>
<dbReference type="Proteomes" id="UP000605733">
    <property type="component" value="Unassembled WGS sequence"/>
</dbReference>
<evidence type="ECO:0000256" key="5">
    <source>
        <dbReference type="ARBA" id="ARBA00023237"/>
    </source>
</evidence>
<evidence type="ECO:0000256" key="2">
    <source>
        <dbReference type="ARBA" id="ARBA00006275"/>
    </source>
</evidence>
<dbReference type="EMBL" id="BMIX01000001">
    <property type="protein sequence ID" value="GGG26305.1"/>
    <property type="molecule type" value="Genomic_DNA"/>
</dbReference>
<reference evidence="8" key="1">
    <citation type="journal article" date="2019" name="Int. J. Syst. Evol. Microbiol.">
        <title>The Global Catalogue of Microorganisms (GCM) 10K type strain sequencing project: providing services to taxonomists for standard genome sequencing and annotation.</title>
        <authorList>
            <consortium name="The Broad Institute Genomics Platform"/>
            <consortium name="The Broad Institute Genome Sequencing Center for Infectious Disease"/>
            <person name="Wu L."/>
            <person name="Ma J."/>
        </authorList>
    </citation>
    <scope>NUCLEOTIDE SEQUENCE [LARGE SCALE GENOMIC DNA]</scope>
    <source>
        <strain evidence="8">CGMCC 1.15422</strain>
    </source>
</reference>
<evidence type="ECO:0000259" key="6">
    <source>
        <dbReference type="Pfam" id="PF07980"/>
    </source>
</evidence>
<evidence type="ECO:0000256" key="1">
    <source>
        <dbReference type="ARBA" id="ARBA00004442"/>
    </source>
</evidence>
<comment type="similarity">
    <text evidence="2">Belongs to the SusD family.</text>
</comment>
<dbReference type="InterPro" id="IPR012944">
    <property type="entry name" value="SusD_RagB_dom"/>
</dbReference>
<evidence type="ECO:0000313" key="7">
    <source>
        <dbReference type="EMBL" id="GGG26305.1"/>
    </source>
</evidence>
<dbReference type="Pfam" id="PF07980">
    <property type="entry name" value="SusD_RagB"/>
    <property type="match status" value="1"/>
</dbReference>
<keyword evidence="8" id="KW-1185">Reference proteome</keyword>
<feature type="domain" description="RagB/SusD" evidence="6">
    <location>
        <begin position="381"/>
        <end position="533"/>
    </location>
</feature>
<accession>A0ABQ1WCN0</accession>
<keyword evidence="5" id="KW-0998">Cell outer membrane</keyword>
<name>A0ABQ1WCN0_9FLAO</name>
<dbReference type="CDD" id="cd08977">
    <property type="entry name" value="SusD"/>
    <property type="match status" value="1"/>
</dbReference>
<dbReference type="RefSeq" id="WP_011710007.1">
    <property type="nucleotide sequence ID" value="NZ_BMIX01000001.1"/>
</dbReference>
<protein>
    <submittedName>
        <fullName evidence="7">Outer membrane protein</fullName>
    </submittedName>
</protein>
<evidence type="ECO:0000256" key="4">
    <source>
        <dbReference type="ARBA" id="ARBA00023136"/>
    </source>
</evidence>
<organism evidence="7 8">
    <name type="scientific">Christiangramia forsetii</name>
    <dbReference type="NCBI Taxonomy" id="411153"/>
    <lineage>
        <taxon>Bacteria</taxon>
        <taxon>Pseudomonadati</taxon>
        <taxon>Bacteroidota</taxon>
        <taxon>Flavobacteriia</taxon>
        <taxon>Flavobacteriales</taxon>
        <taxon>Flavobacteriaceae</taxon>
        <taxon>Christiangramia</taxon>
    </lineage>
</organism>
<evidence type="ECO:0000256" key="3">
    <source>
        <dbReference type="ARBA" id="ARBA00022729"/>
    </source>
</evidence>
<dbReference type="Gene3D" id="1.25.40.390">
    <property type="match status" value="1"/>
</dbReference>
<comment type="subcellular location">
    <subcellularLocation>
        <location evidence="1">Cell outer membrane</location>
    </subcellularLocation>
</comment>
<proteinExistence type="inferred from homology"/>